<dbReference type="PANTHER" id="PTHR43861:SF6">
    <property type="entry name" value="METHYLTRANSFERASE TYPE 11"/>
    <property type="match status" value="1"/>
</dbReference>
<sequence>MTIPWQLQIYRKSLKKRDKIATIEEYIGDLKNKKCLEIGCDKGVTSYFLRKKGGRWISTDIDKENVKITKELIKKNMLYFKEDALPFLDSSFDYIIAIDTLEHIEDDESFLRDLHRILSENGTLCITVPCSKETLVLNKVAKKIGLTNEYYGHKREGYTIETLRDKLELTDFHVQRYKYFSKFFTESIELFINFFYVFILNKGLIKKGIKGSISPSSKKDLNTHVGSFKLYTSIYPILRLISFLDKLNLSPYGYCLILLAKKNSHKRK</sequence>
<protein>
    <recommendedName>
        <fullName evidence="1">Methyltransferase type 11 domain-containing protein</fullName>
    </recommendedName>
</protein>
<dbReference type="Pfam" id="PF08241">
    <property type="entry name" value="Methyltransf_11"/>
    <property type="match status" value="1"/>
</dbReference>
<comment type="caution">
    <text evidence="2">The sequence shown here is derived from an EMBL/GenBank/DDBJ whole genome shotgun (WGS) entry which is preliminary data.</text>
</comment>
<dbReference type="Gene3D" id="3.40.50.150">
    <property type="entry name" value="Vaccinia Virus protein VP39"/>
    <property type="match status" value="1"/>
</dbReference>
<accession>A0A0F9J0P1</accession>
<proteinExistence type="predicted"/>
<reference evidence="2" key="1">
    <citation type="journal article" date="2015" name="Nature">
        <title>Complex archaea that bridge the gap between prokaryotes and eukaryotes.</title>
        <authorList>
            <person name="Spang A."/>
            <person name="Saw J.H."/>
            <person name="Jorgensen S.L."/>
            <person name="Zaremba-Niedzwiedzka K."/>
            <person name="Martijn J."/>
            <person name="Lind A.E."/>
            <person name="van Eijk R."/>
            <person name="Schleper C."/>
            <person name="Guy L."/>
            <person name="Ettema T.J."/>
        </authorList>
    </citation>
    <scope>NUCLEOTIDE SEQUENCE</scope>
</reference>
<evidence type="ECO:0000259" key="1">
    <source>
        <dbReference type="Pfam" id="PF08241"/>
    </source>
</evidence>
<dbReference type="CDD" id="cd02440">
    <property type="entry name" value="AdoMet_MTases"/>
    <property type="match status" value="1"/>
</dbReference>
<gene>
    <name evidence="2" type="ORF">LCGC14_1813990</name>
</gene>
<dbReference type="InterPro" id="IPR029063">
    <property type="entry name" value="SAM-dependent_MTases_sf"/>
</dbReference>
<dbReference type="EMBL" id="LAZR01017665">
    <property type="protein sequence ID" value="KKL99480.1"/>
    <property type="molecule type" value="Genomic_DNA"/>
</dbReference>
<evidence type="ECO:0000313" key="2">
    <source>
        <dbReference type="EMBL" id="KKL99480.1"/>
    </source>
</evidence>
<organism evidence="2">
    <name type="scientific">marine sediment metagenome</name>
    <dbReference type="NCBI Taxonomy" id="412755"/>
    <lineage>
        <taxon>unclassified sequences</taxon>
        <taxon>metagenomes</taxon>
        <taxon>ecological metagenomes</taxon>
    </lineage>
</organism>
<dbReference type="InterPro" id="IPR013216">
    <property type="entry name" value="Methyltransf_11"/>
</dbReference>
<feature type="domain" description="Methyltransferase type 11" evidence="1">
    <location>
        <begin position="36"/>
        <end position="126"/>
    </location>
</feature>
<dbReference type="PANTHER" id="PTHR43861">
    <property type="entry name" value="TRANS-ACONITATE 2-METHYLTRANSFERASE-RELATED"/>
    <property type="match status" value="1"/>
</dbReference>
<dbReference type="AlphaFoldDB" id="A0A0F9J0P1"/>
<dbReference type="GO" id="GO:0008757">
    <property type="term" value="F:S-adenosylmethionine-dependent methyltransferase activity"/>
    <property type="evidence" value="ECO:0007669"/>
    <property type="project" value="InterPro"/>
</dbReference>
<dbReference type="SUPFAM" id="SSF53335">
    <property type="entry name" value="S-adenosyl-L-methionine-dependent methyltransferases"/>
    <property type="match status" value="1"/>
</dbReference>
<name>A0A0F9J0P1_9ZZZZ</name>